<name>A0ABR5MNX1_9BACI</name>
<gene>
    <name evidence="2" type="ORF">AFL42_00650</name>
</gene>
<protein>
    <submittedName>
        <fullName evidence="2">Peptidase</fullName>
    </submittedName>
</protein>
<dbReference type="PANTHER" id="PTHR43358">
    <property type="entry name" value="ALPHA/BETA-HYDROLASE"/>
    <property type="match status" value="1"/>
</dbReference>
<dbReference type="PANTHER" id="PTHR43358:SF4">
    <property type="entry name" value="ALPHA_BETA HYDROLASE FOLD-1 DOMAIN-CONTAINING PROTEIN"/>
    <property type="match status" value="1"/>
</dbReference>
<dbReference type="SUPFAM" id="SSF53474">
    <property type="entry name" value="alpha/beta-Hydrolases"/>
    <property type="match status" value="1"/>
</dbReference>
<sequence length="318" mass="36093">MKRKIIKVLAILFVVLSASLFFVVNYFYGEAVKRGVEVELYDGEKEQTVEVVKKEEEPSTLDDARNWFKEQNLEAVSQTSFDGLTLYARYLKNEKQHKKAVILAHGYRSDSDKMGDYAKFYYDLGFDILIPDARGHGNSEGDYVGYGWHDRIDYLGWVDVLIEKYDIEDIVLHGNSMGAATVLMVSGEELPPQVRGIIADSGYTTVKEELAHQLKHLYDLPARPLLDFTSMMTKVRSGFTFEEASALDQVKNNKLPLFIIHGDEDELVPTEMAHELYEAAGGEKELWIVPGAGHTKAYEVATEEFEHRLSQFLNGIIH</sequence>
<organism evidence="2 3">
    <name type="scientific">Oceanobacillus caeni</name>
    <dbReference type="NCBI Taxonomy" id="405946"/>
    <lineage>
        <taxon>Bacteria</taxon>
        <taxon>Bacillati</taxon>
        <taxon>Bacillota</taxon>
        <taxon>Bacilli</taxon>
        <taxon>Bacillales</taxon>
        <taxon>Bacillaceae</taxon>
        <taxon>Oceanobacillus</taxon>
    </lineage>
</organism>
<evidence type="ECO:0000259" key="1">
    <source>
        <dbReference type="Pfam" id="PF12146"/>
    </source>
</evidence>
<feature type="domain" description="Serine aminopeptidase S33" evidence="1">
    <location>
        <begin position="245"/>
        <end position="296"/>
    </location>
</feature>
<dbReference type="Pfam" id="PF12146">
    <property type="entry name" value="Hydrolase_4"/>
    <property type="match status" value="2"/>
</dbReference>
<reference evidence="2 3" key="1">
    <citation type="submission" date="2015-07" db="EMBL/GenBank/DDBJ databases">
        <title>High-quality draft genome sequence of Oceanobacillus caeni HM6, a bacillus isolated from a human feces.</title>
        <authorList>
            <person name="Kumar J."/>
            <person name="Verma M.K."/>
            <person name="Pandey R."/>
            <person name="Bhambi M."/>
            <person name="Chauhan N."/>
        </authorList>
    </citation>
    <scope>NUCLEOTIDE SEQUENCE [LARGE SCALE GENOMIC DNA]</scope>
    <source>
        <strain evidence="2 3">HM6</strain>
    </source>
</reference>
<dbReference type="InterPro" id="IPR029058">
    <property type="entry name" value="AB_hydrolase_fold"/>
</dbReference>
<evidence type="ECO:0000313" key="3">
    <source>
        <dbReference type="Proteomes" id="UP000037854"/>
    </source>
</evidence>
<dbReference type="RefSeq" id="WP_060667507.1">
    <property type="nucleotide sequence ID" value="NZ_JARTGE010000091.1"/>
</dbReference>
<keyword evidence="3" id="KW-1185">Reference proteome</keyword>
<evidence type="ECO:0000313" key="2">
    <source>
        <dbReference type="EMBL" id="KPH79249.1"/>
    </source>
</evidence>
<dbReference type="EMBL" id="LGTK01000001">
    <property type="protein sequence ID" value="KPH79249.1"/>
    <property type="molecule type" value="Genomic_DNA"/>
</dbReference>
<comment type="caution">
    <text evidence="2">The sequence shown here is derived from an EMBL/GenBank/DDBJ whole genome shotgun (WGS) entry which is preliminary data.</text>
</comment>
<dbReference type="InterPro" id="IPR022742">
    <property type="entry name" value="Hydrolase_4"/>
</dbReference>
<feature type="domain" description="Serine aminopeptidase S33" evidence="1">
    <location>
        <begin position="96"/>
        <end position="217"/>
    </location>
</feature>
<dbReference type="Gene3D" id="3.40.50.1820">
    <property type="entry name" value="alpha/beta hydrolase"/>
    <property type="match status" value="1"/>
</dbReference>
<dbReference type="Proteomes" id="UP000037854">
    <property type="component" value="Unassembled WGS sequence"/>
</dbReference>
<proteinExistence type="predicted"/>
<accession>A0ABR5MNX1</accession>
<dbReference type="InterPro" id="IPR052920">
    <property type="entry name" value="DNA-binding_regulatory"/>
</dbReference>